<dbReference type="PANTHER" id="PTHR43788">
    <property type="entry name" value="DNA2/NAM7 HELICASE FAMILY MEMBER"/>
    <property type="match status" value="1"/>
</dbReference>
<dbReference type="Pfam" id="PF13538">
    <property type="entry name" value="UvrD_C_2"/>
    <property type="match status" value="1"/>
</dbReference>
<dbReference type="EMBL" id="JAIPUX010005290">
    <property type="protein sequence ID" value="KAH0616654.1"/>
    <property type="molecule type" value="Genomic_DNA"/>
</dbReference>
<dbReference type="PANTHER" id="PTHR43788:SF6">
    <property type="entry name" value="DNA HELICASE B"/>
    <property type="match status" value="1"/>
</dbReference>
<feature type="domain" description="DNA helicase B winged helix" evidence="5">
    <location>
        <begin position="241"/>
        <end position="349"/>
    </location>
</feature>
<evidence type="ECO:0000259" key="5">
    <source>
        <dbReference type="Pfam" id="PF25894"/>
    </source>
</evidence>
<dbReference type="InterPro" id="IPR058839">
    <property type="entry name" value="WHD_HELB"/>
</dbReference>
<evidence type="ECO:0000256" key="3">
    <source>
        <dbReference type="SAM" id="MobiDB-lite"/>
    </source>
</evidence>
<sequence>MALQMAPSPGRRRSPFELRGLLLPAKKDERAAEEEQAEAAEDDDNAEPFDVASEDYGQVLLRPSRRTVKIQEERSTKKYEVIGRFPFVGPWWKVNVKVKPSGSKYYVDGYPSYFLQTDAGKNQKAVISLFLNKCCVPEPFRNAFFEWLPKGSPLSFIHLEEILEQFKVSNLRKGQVSKDTKDFDIWYYITTSCAGKAVLTALHFPIVLEFLPKLLPCNVSDCIDWFNHSRIKCEDDRLTKLDKILKEEPWKLGFSVIMRRELDTYLAEASLKNLYDCGLHQKIPLLQKNALILYEKLKERCRQMGHTYEEQDKLTDMVSKKMSVEHAWQSLKFLKDEGIVITEKKSVFLPRLYKAEKQIANAIYELRNKPPWHLYADVKKVLNSGSLINNMSDSDGESEVIDEEPCERDPKKPDNALHVQEKHNNDFDSEEQTQSKELKCEAEVDPHQERAIELICSNPVTVISGKGGCGKTTVVSCLFRYLMKIEKEEVRNACKDFEADMDVSEEWQTFSHSSNVNRNESLNVLFTAPTGKAAALLFKKTKIPAYTLHQVMYSYYAWREKEGNSPWKFSSVSVLVVDEGSLVPVGILANVLKFLLCSAQLTKLVILGAVLEATDHGSSLITSGPTSNQTIKLNPKVSPISAVLLSPLPRLQVTVNTNPSTGKTWKEGLRCDIRQLPSIEPGNMMADIFASLRSRGWSTELRTNHRSESQLIVDNATRISQQKYPVFDQVLKFSKSNKVWPMPSPDKKFILVVLPAEDGSSYLQSAIMALLEKGPGLGDPKQSQFITFRRDDKNRLQFLCGDKICSTRNEYIKVLLARNSIVCTKNDKNSEGSGPCTCNVCLRREERIFGHTSRSLDDDDTRLCNGEIFFITEDKEINDVRILTISITGGPEYSVVYQSLWKNSRIRHAWARTIHTFQGSEENTVVYVVGNAGRQNWQHVYTAVTRGRCRVYVVAEEANLKAAIARENFHRKTCLQKRLKDALAEKMSSSQPTSSQERSHDQDANTWAFTSATETSSIHKEESVVSDRMEIDSELKITADTTEQTPGVKQTILKEWLRAATLSAGSRLRL</sequence>
<gene>
    <name evidence="6" type="ORF">JD844_027937</name>
</gene>
<keyword evidence="7" id="KW-1185">Reference proteome</keyword>
<feature type="compositionally biased region" description="Acidic residues" evidence="3">
    <location>
        <begin position="31"/>
        <end position="47"/>
    </location>
</feature>
<protein>
    <recommendedName>
        <fullName evidence="8">DNA helicase B</fullName>
    </recommendedName>
</protein>
<dbReference type="InterPro" id="IPR027417">
    <property type="entry name" value="P-loop_NTPase"/>
</dbReference>
<keyword evidence="2" id="KW-0067">ATP-binding</keyword>
<dbReference type="Proteomes" id="UP000826234">
    <property type="component" value="Unassembled WGS sequence"/>
</dbReference>
<dbReference type="InterPro" id="IPR027785">
    <property type="entry name" value="UvrD-like_helicase_C"/>
</dbReference>
<feature type="region of interest" description="Disordered" evidence="3">
    <location>
        <begin position="389"/>
        <end position="414"/>
    </location>
</feature>
<dbReference type="InterPro" id="IPR050534">
    <property type="entry name" value="Coronavir_polyprotein_1ab"/>
</dbReference>
<comment type="caution">
    <text evidence="6">The sequence shown here is derived from an EMBL/GenBank/DDBJ whole genome shotgun (WGS) entry which is preliminary data.</text>
</comment>
<evidence type="ECO:0000256" key="1">
    <source>
        <dbReference type="ARBA" id="ARBA00022741"/>
    </source>
</evidence>
<feature type="region of interest" description="Disordered" evidence="3">
    <location>
        <begin position="24"/>
        <end position="49"/>
    </location>
</feature>
<dbReference type="Gene3D" id="3.40.50.300">
    <property type="entry name" value="P-loop containing nucleotide triphosphate hydrolases"/>
    <property type="match status" value="2"/>
</dbReference>
<accession>A0ABQ7SH53</accession>
<feature type="region of interest" description="Disordered" evidence="3">
    <location>
        <begin position="985"/>
        <end position="1004"/>
    </location>
</feature>
<evidence type="ECO:0000256" key="2">
    <source>
        <dbReference type="ARBA" id="ARBA00022840"/>
    </source>
</evidence>
<evidence type="ECO:0008006" key="8">
    <source>
        <dbReference type="Google" id="ProtNLM"/>
    </source>
</evidence>
<dbReference type="Pfam" id="PF25894">
    <property type="entry name" value="WHD_HELB"/>
    <property type="match status" value="1"/>
</dbReference>
<dbReference type="CDD" id="cd18809">
    <property type="entry name" value="SF1_C_RecD"/>
    <property type="match status" value="1"/>
</dbReference>
<evidence type="ECO:0000259" key="4">
    <source>
        <dbReference type="Pfam" id="PF13538"/>
    </source>
</evidence>
<feature type="domain" description="UvrD-like helicase C-terminal" evidence="4">
    <location>
        <begin position="908"/>
        <end position="954"/>
    </location>
</feature>
<keyword evidence="1" id="KW-0547">Nucleotide-binding</keyword>
<feature type="compositionally biased region" description="Acidic residues" evidence="3">
    <location>
        <begin position="394"/>
        <end position="406"/>
    </location>
</feature>
<dbReference type="SUPFAM" id="SSF52540">
    <property type="entry name" value="P-loop containing nucleoside triphosphate hydrolases"/>
    <property type="match status" value="2"/>
</dbReference>
<evidence type="ECO:0000313" key="6">
    <source>
        <dbReference type="EMBL" id="KAH0616654.1"/>
    </source>
</evidence>
<name>A0ABQ7SH53_PHRPL</name>
<organism evidence="6 7">
    <name type="scientific">Phrynosoma platyrhinos</name>
    <name type="common">Desert horned lizard</name>
    <dbReference type="NCBI Taxonomy" id="52577"/>
    <lineage>
        <taxon>Eukaryota</taxon>
        <taxon>Metazoa</taxon>
        <taxon>Chordata</taxon>
        <taxon>Craniata</taxon>
        <taxon>Vertebrata</taxon>
        <taxon>Euteleostomi</taxon>
        <taxon>Lepidosauria</taxon>
        <taxon>Squamata</taxon>
        <taxon>Bifurcata</taxon>
        <taxon>Unidentata</taxon>
        <taxon>Episquamata</taxon>
        <taxon>Toxicofera</taxon>
        <taxon>Iguania</taxon>
        <taxon>Phrynosomatidae</taxon>
        <taxon>Phrynosomatinae</taxon>
        <taxon>Phrynosoma</taxon>
    </lineage>
</organism>
<proteinExistence type="predicted"/>
<evidence type="ECO:0000313" key="7">
    <source>
        <dbReference type="Proteomes" id="UP000826234"/>
    </source>
</evidence>
<reference evidence="6 7" key="1">
    <citation type="journal article" date="2022" name="Gigascience">
        <title>A chromosome-level genome assembly and annotation of the desert horned lizard, Phrynosoma platyrhinos, provides insight into chromosomal rearrangements among reptiles.</title>
        <authorList>
            <person name="Koochekian N."/>
            <person name="Ascanio A."/>
            <person name="Farleigh K."/>
            <person name="Card D.C."/>
            <person name="Schield D.R."/>
            <person name="Castoe T.A."/>
            <person name="Jezkova T."/>
        </authorList>
    </citation>
    <scope>NUCLEOTIDE SEQUENCE [LARGE SCALE GENOMIC DNA]</scope>
    <source>
        <strain evidence="6">NK-2021</strain>
    </source>
</reference>
<dbReference type="Pfam" id="PF13245">
    <property type="entry name" value="AAA_19"/>
    <property type="match status" value="1"/>
</dbReference>